<accession>A0A6M3KKF7</accession>
<protein>
    <recommendedName>
        <fullName evidence="1">DUF4326 domain-containing protein</fullName>
    </recommendedName>
</protein>
<feature type="domain" description="DUF4326" evidence="1">
    <location>
        <begin position="7"/>
        <end position="108"/>
    </location>
</feature>
<evidence type="ECO:0000259" key="1">
    <source>
        <dbReference type="Pfam" id="PF14216"/>
    </source>
</evidence>
<dbReference type="AlphaFoldDB" id="A0A6M3KKF7"/>
<sequence length="111" mass="12697">MKRVQRKRTKGFKLPENTKCVNRGTKWGNPFKVLKEDGDWVVKDEQGNYWGKVYENKDDAARKAVECYSGYIDAQIGMKKLDLSDLKGKNLACFCSLSSPCHADYLLELLT</sequence>
<gene>
    <name evidence="3" type="ORF">MM415A00412_0014</name>
    <name evidence="2" type="ORF">MM415B00498_0036</name>
</gene>
<dbReference type="EMBL" id="MT142485">
    <property type="protein sequence ID" value="QJA82342.1"/>
    <property type="molecule type" value="Genomic_DNA"/>
</dbReference>
<dbReference type="InterPro" id="IPR025475">
    <property type="entry name" value="DUF4326"/>
</dbReference>
<reference evidence="3" key="1">
    <citation type="submission" date="2020-03" db="EMBL/GenBank/DDBJ databases">
        <title>The deep terrestrial virosphere.</title>
        <authorList>
            <person name="Holmfeldt K."/>
            <person name="Nilsson E."/>
            <person name="Simone D."/>
            <person name="Lopez-Fernandez M."/>
            <person name="Wu X."/>
            <person name="de Brujin I."/>
            <person name="Lundin D."/>
            <person name="Andersson A."/>
            <person name="Bertilsson S."/>
            <person name="Dopson M."/>
        </authorList>
    </citation>
    <scope>NUCLEOTIDE SEQUENCE</scope>
    <source>
        <strain evidence="3">MM415A00412</strain>
        <strain evidence="2">MM415B00498</strain>
    </source>
</reference>
<proteinExistence type="predicted"/>
<dbReference type="EMBL" id="MT141519">
    <property type="protein sequence ID" value="QJA64421.1"/>
    <property type="molecule type" value="Genomic_DNA"/>
</dbReference>
<name>A0A6M3KKF7_9ZZZZ</name>
<organism evidence="3">
    <name type="scientific">viral metagenome</name>
    <dbReference type="NCBI Taxonomy" id="1070528"/>
    <lineage>
        <taxon>unclassified sequences</taxon>
        <taxon>metagenomes</taxon>
        <taxon>organismal metagenomes</taxon>
    </lineage>
</organism>
<evidence type="ECO:0000313" key="2">
    <source>
        <dbReference type="EMBL" id="QJA64421.1"/>
    </source>
</evidence>
<dbReference type="Pfam" id="PF14216">
    <property type="entry name" value="DUF4326"/>
    <property type="match status" value="1"/>
</dbReference>
<evidence type="ECO:0000313" key="3">
    <source>
        <dbReference type="EMBL" id="QJA82342.1"/>
    </source>
</evidence>